<dbReference type="InterPro" id="IPR050661">
    <property type="entry name" value="BglG_antiterminators"/>
</dbReference>
<dbReference type="PANTHER" id="PTHR30185">
    <property type="entry name" value="CRYPTIC BETA-GLUCOSIDE BGL OPERON ANTITERMINATOR"/>
    <property type="match status" value="1"/>
</dbReference>
<dbReference type="Gene3D" id="2.30.24.10">
    <property type="entry name" value="CAT RNA-binding domain"/>
    <property type="match status" value="1"/>
</dbReference>
<dbReference type="GO" id="GO:0006355">
    <property type="term" value="P:regulation of DNA-templated transcription"/>
    <property type="evidence" value="ECO:0007669"/>
    <property type="project" value="InterPro"/>
</dbReference>
<evidence type="ECO:0000313" key="3">
    <source>
        <dbReference type="EMBL" id="RGC16315.1"/>
    </source>
</evidence>
<reference evidence="3 4" key="1">
    <citation type="submission" date="2018-08" db="EMBL/GenBank/DDBJ databases">
        <title>A genome reference for cultivated species of the human gut microbiota.</title>
        <authorList>
            <person name="Zou Y."/>
            <person name="Xue W."/>
            <person name="Luo G."/>
        </authorList>
    </citation>
    <scope>NUCLEOTIDE SEQUENCE [LARGE SCALE GENOMIC DNA]</scope>
    <source>
        <strain evidence="3 4">OF01-2LB</strain>
    </source>
</reference>
<dbReference type="RefSeq" id="WP_117442777.1">
    <property type="nucleotide sequence ID" value="NZ_JAJFEN010000026.1"/>
</dbReference>
<dbReference type="PANTHER" id="PTHR30185:SF15">
    <property type="entry name" value="CRYPTIC BETA-GLUCOSIDE BGL OPERON ANTITERMINATOR"/>
    <property type="match status" value="1"/>
</dbReference>
<gene>
    <name evidence="3" type="ORF">DXA38_08300</name>
</gene>
<evidence type="ECO:0000259" key="2">
    <source>
        <dbReference type="PROSITE" id="PS51372"/>
    </source>
</evidence>
<dbReference type="Gene3D" id="1.10.1790.10">
    <property type="entry name" value="PRD domain"/>
    <property type="match status" value="2"/>
</dbReference>
<dbReference type="Pfam" id="PF03123">
    <property type="entry name" value="CAT_RBD"/>
    <property type="match status" value="1"/>
</dbReference>
<accession>A0A3E2VY64</accession>
<dbReference type="GO" id="GO:0003723">
    <property type="term" value="F:RNA binding"/>
    <property type="evidence" value="ECO:0007669"/>
    <property type="project" value="InterPro"/>
</dbReference>
<dbReference type="SUPFAM" id="SSF63520">
    <property type="entry name" value="PTS-regulatory domain, PRD"/>
    <property type="match status" value="2"/>
</dbReference>
<evidence type="ECO:0000256" key="1">
    <source>
        <dbReference type="ARBA" id="ARBA00022737"/>
    </source>
</evidence>
<dbReference type="Proteomes" id="UP000260025">
    <property type="component" value="Unassembled WGS sequence"/>
</dbReference>
<evidence type="ECO:0000313" key="4">
    <source>
        <dbReference type="Proteomes" id="UP000260025"/>
    </source>
</evidence>
<dbReference type="PROSITE" id="PS51372">
    <property type="entry name" value="PRD_2"/>
    <property type="match status" value="2"/>
</dbReference>
<dbReference type="SMART" id="SM01061">
    <property type="entry name" value="CAT_RBD"/>
    <property type="match status" value="1"/>
</dbReference>
<dbReference type="InterPro" id="IPR011608">
    <property type="entry name" value="PRD"/>
</dbReference>
<dbReference type="InterPro" id="IPR004341">
    <property type="entry name" value="CAT_RNA-bd_dom"/>
</dbReference>
<name>A0A3E2VY64_CLOIN</name>
<dbReference type="OrthoDB" id="9813552at2"/>
<sequence>MKIIKRVLNNNAVCVLDENGNEVILKGKGIAYRKSAGDYVEDNKIEQRFVLENQEIQRRYNEILRVIPTDFIETSECIIDMLKKELSHSMNDIIYITLTDHLSNLAERLSIGIGFDNLVLWDVKRLYPEEYQAALKAVDIIKSKLDLHIQEEEASFITLHIVNAEMNMEIHDIYQVTDLIFEIYEMLARRFHLPETLQDNLLYHRFILHLRYFLERCFQKQMKEEQPGNNDILEVMKQKYQKQYTCVEDVLRLIRTRYICDVSSDEKLYLLIHIVKLTS</sequence>
<protein>
    <submittedName>
        <fullName evidence="3">PRD domain-containing protein</fullName>
    </submittedName>
</protein>
<organism evidence="3 4">
    <name type="scientific">Clostridium innocuum</name>
    <dbReference type="NCBI Taxonomy" id="1522"/>
    <lineage>
        <taxon>Bacteria</taxon>
        <taxon>Bacillati</taxon>
        <taxon>Bacillota</taxon>
        <taxon>Clostridia</taxon>
        <taxon>Eubacteriales</taxon>
        <taxon>Clostridiaceae</taxon>
        <taxon>Clostridium</taxon>
    </lineage>
</organism>
<dbReference type="EMBL" id="QVEV01000009">
    <property type="protein sequence ID" value="RGC16315.1"/>
    <property type="molecule type" value="Genomic_DNA"/>
</dbReference>
<comment type="caution">
    <text evidence="3">The sequence shown here is derived from an EMBL/GenBank/DDBJ whole genome shotgun (WGS) entry which is preliminary data.</text>
</comment>
<feature type="domain" description="PRD" evidence="2">
    <location>
        <begin position="66"/>
        <end position="171"/>
    </location>
</feature>
<dbReference type="Pfam" id="PF00874">
    <property type="entry name" value="PRD"/>
    <property type="match status" value="2"/>
</dbReference>
<dbReference type="InterPro" id="IPR036650">
    <property type="entry name" value="CAT_RNA-bd_dom_sf"/>
</dbReference>
<keyword evidence="1" id="KW-0677">Repeat</keyword>
<dbReference type="SUPFAM" id="SSF50151">
    <property type="entry name" value="SacY-like RNA-binding domain"/>
    <property type="match status" value="1"/>
</dbReference>
<proteinExistence type="predicted"/>
<dbReference type="AlphaFoldDB" id="A0A3E2VY64"/>
<feature type="domain" description="PRD" evidence="2">
    <location>
        <begin position="172"/>
        <end position="279"/>
    </location>
</feature>
<dbReference type="InterPro" id="IPR036634">
    <property type="entry name" value="PRD_sf"/>
</dbReference>